<evidence type="ECO:0000313" key="2">
    <source>
        <dbReference type="EnsemblMetazoa" id="GAUT030782-PA"/>
    </source>
</evidence>
<keyword evidence="3" id="KW-1185">Reference proteome</keyword>
<dbReference type="Proteomes" id="UP000078200">
    <property type="component" value="Unassembled WGS sequence"/>
</dbReference>
<evidence type="ECO:0000313" key="3">
    <source>
        <dbReference type="Proteomes" id="UP000078200"/>
    </source>
</evidence>
<name>A0A1A9VA92_GLOAU</name>
<keyword evidence="1" id="KW-0812">Transmembrane</keyword>
<sequence length="108" mass="12775">MFKAIIDNTVYDILFICIAEDEHLDTLKSTSMELPPILVLCIDALTFVFVSSLMLQCAQYMWHVAKKRFIRKKDAHSYLKCFTKCTTFYKNYIFVIVKHREWSEPNLV</sequence>
<dbReference type="EnsemblMetazoa" id="GAUT030782-RA">
    <property type="protein sequence ID" value="GAUT030782-PA"/>
    <property type="gene ID" value="GAUT030782"/>
</dbReference>
<accession>A0A1A9VA92</accession>
<feature type="transmembrane region" description="Helical" evidence="1">
    <location>
        <begin position="37"/>
        <end position="62"/>
    </location>
</feature>
<dbReference type="VEuPathDB" id="VectorBase:GAUT030782"/>
<proteinExistence type="predicted"/>
<dbReference type="AlphaFoldDB" id="A0A1A9VA92"/>
<keyword evidence="1" id="KW-1133">Transmembrane helix</keyword>
<keyword evidence="1" id="KW-0472">Membrane</keyword>
<evidence type="ECO:0000256" key="1">
    <source>
        <dbReference type="SAM" id="Phobius"/>
    </source>
</evidence>
<reference evidence="2" key="1">
    <citation type="submission" date="2020-05" db="UniProtKB">
        <authorList>
            <consortium name="EnsemblMetazoa"/>
        </authorList>
    </citation>
    <scope>IDENTIFICATION</scope>
    <source>
        <strain evidence="2">TTRI</strain>
    </source>
</reference>
<organism evidence="2 3">
    <name type="scientific">Glossina austeni</name>
    <name type="common">Savannah tsetse fly</name>
    <dbReference type="NCBI Taxonomy" id="7395"/>
    <lineage>
        <taxon>Eukaryota</taxon>
        <taxon>Metazoa</taxon>
        <taxon>Ecdysozoa</taxon>
        <taxon>Arthropoda</taxon>
        <taxon>Hexapoda</taxon>
        <taxon>Insecta</taxon>
        <taxon>Pterygota</taxon>
        <taxon>Neoptera</taxon>
        <taxon>Endopterygota</taxon>
        <taxon>Diptera</taxon>
        <taxon>Brachycera</taxon>
        <taxon>Muscomorpha</taxon>
        <taxon>Hippoboscoidea</taxon>
        <taxon>Glossinidae</taxon>
        <taxon>Glossina</taxon>
    </lineage>
</organism>
<protein>
    <submittedName>
        <fullName evidence="2">Uncharacterized protein</fullName>
    </submittedName>
</protein>